<dbReference type="OrthoDB" id="9796817at2"/>
<evidence type="ECO:0000313" key="5">
    <source>
        <dbReference type="EMBL" id="KKK37396.1"/>
    </source>
</evidence>
<dbReference type="PANTHER" id="PTHR30290:SF38">
    <property type="entry name" value="D,D-DIPEPTIDE-BINDING PERIPLASMIC PROTEIN DDPA-RELATED"/>
    <property type="match status" value="1"/>
</dbReference>
<feature type="domain" description="Solute-binding protein family 5" evidence="4">
    <location>
        <begin position="91"/>
        <end position="437"/>
    </location>
</feature>
<dbReference type="EMBL" id="LAYY01000015">
    <property type="protein sequence ID" value="KKK37396.1"/>
    <property type="molecule type" value="Genomic_DNA"/>
</dbReference>
<dbReference type="GO" id="GO:0015833">
    <property type="term" value="P:peptide transport"/>
    <property type="evidence" value="ECO:0007669"/>
    <property type="project" value="TreeGrafter"/>
</dbReference>
<gene>
    <name evidence="5" type="ORF">WQ57_14430</name>
</gene>
<dbReference type="AlphaFoldDB" id="A0A0M2SUM1"/>
<reference evidence="5 6" key="1">
    <citation type="submission" date="2015-04" db="EMBL/GenBank/DDBJ databases">
        <title>Taxonomic description and genome sequence of Bacillus campisalis sp. nov., a novel member of the genus Bacillus isolated from solar saltern.</title>
        <authorList>
            <person name="Mathan Kumar R."/>
            <person name="Kaur G."/>
            <person name="Kumar A."/>
            <person name="Singh N.K."/>
            <person name="Kaur N."/>
            <person name="Kumar N."/>
            <person name="Mayilraj S."/>
        </authorList>
    </citation>
    <scope>NUCLEOTIDE SEQUENCE [LARGE SCALE GENOMIC DNA]</scope>
    <source>
        <strain evidence="5 6">SA2-6</strain>
    </source>
</reference>
<evidence type="ECO:0000256" key="2">
    <source>
        <dbReference type="SAM" id="MobiDB-lite"/>
    </source>
</evidence>
<dbReference type="PANTHER" id="PTHR30290">
    <property type="entry name" value="PERIPLASMIC BINDING COMPONENT OF ABC TRANSPORTER"/>
    <property type="match status" value="1"/>
</dbReference>
<dbReference type="Proteomes" id="UP000034166">
    <property type="component" value="Unassembled WGS sequence"/>
</dbReference>
<evidence type="ECO:0000256" key="1">
    <source>
        <dbReference type="ARBA" id="ARBA00022729"/>
    </source>
</evidence>
<dbReference type="GO" id="GO:1904680">
    <property type="term" value="F:peptide transmembrane transporter activity"/>
    <property type="evidence" value="ECO:0007669"/>
    <property type="project" value="TreeGrafter"/>
</dbReference>
<organism evidence="5 6">
    <name type="scientific">Mesobacillus campisalis</name>
    <dbReference type="NCBI Taxonomy" id="1408103"/>
    <lineage>
        <taxon>Bacteria</taxon>
        <taxon>Bacillati</taxon>
        <taxon>Bacillota</taxon>
        <taxon>Bacilli</taxon>
        <taxon>Bacillales</taxon>
        <taxon>Bacillaceae</taxon>
        <taxon>Mesobacillus</taxon>
    </lineage>
</organism>
<dbReference type="Gene3D" id="3.10.105.10">
    <property type="entry name" value="Dipeptide-binding Protein, Domain 3"/>
    <property type="match status" value="1"/>
</dbReference>
<dbReference type="PATRIC" id="fig|1408103.3.peg.3245"/>
<dbReference type="PROSITE" id="PS51257">
    <property type="entry name" value="PROKAR_LIPOPROTEIN"/>
    <property type="match status" value="1"/>
</dbReference>
<protein>
    <submittedName>
        <fullName evidence="5">ABC transporter substrate-binding protein</fullName>
    </submittedName>
</protein>
<evidence type="ECO:0000256" key="3">
    <source>
        <dbReference type="SAM" id="SignalP"/>
    </source>
</evidence>
<dbReference type="InterPro" id="IPR039424">
    <property type="entry name" value="SBP_5"/>
</dbReference>
<dbReference type="Gene3D" id="3.90.76.10">
    <property type="entry name" value="Dipeptide-binding Protein, Domain 1"/>
    <property type="match status" value="1"/>
</dbReference>
<accession>A0A0M2SUM1</accession>
<name>A0A0M2SUM1_9BACI</name>
<proteinExistence type="predicted"/>
<sequence length="520" mass="57821">MDRVPKLLLAFLLMAVLLVAGCSNNNSSSGKSQANTVENQKDSTPKKGGNLTIAFDTDISNYDPLLGNSGNDHALLYPIYDTLVNFNAQLEPQPGLAESWDIPDDKTIILHLRKGVAFHDGTPFDAEAVKFNLERAISPDSKVTDLGNVESVEVVDAQTAKLNLKQPDSSIILALSDRSGMMVSPTAVQKFGEDFGQNPVGTGPYKLEKWVRNAEIQLKANENYWQEGLPYIDRMTLKVMPDENTRLNALKAGQVQLYWNVSPDNSQILKKDKNVVLNTKMKVAFQNMFINTKLAPLDKKEVRQALQYAIDREALVKVLTFGEGEPAYQTFPKEYWASNQDIKIPHDIEKAKSLLKEAGLESVSFDVYVPNLPFYQRIAEAVKGQVKEAGITMNIQTTEANKGNTIYFNEKQGQAWFTFWSGRPDPQQTMNSLISGKAFYNAGGESTPEKEELIARAAATYDQKERAQLYAQINEIAILEEAMTIPVFFAPATAAMSPKVKGFEGTLLGKPKFSFLWLDK</sequence>
<evidence type="ECO:0000259" key="4">
    <source>
        <dbReference type="Pfam" id="PF00496"/>
    </source>
</evidence>
<keyword evidence="6" id="KW-1185">Reference proteome</keyword>
<comment type="caution">
    <text evidence="5">The sequence shown here is derived from an EMBL/GenBank/DDBJ whole genome shotgun (WGS) entry which is preliminary data.</text>
</comment>
<dbReference type="GO" id="GO:0043190">
    <property type="term" value="C:ATP-binding cassette (ABC) transporter complex"/>
    <property type="evidence" value="ECO:0007669"/>
    <property type="project" value="InterPro"/>
</dbReference>
<dbReference type="InterPro" id="IPR030678">
    <property type="entry name" value="Peptide/Ni-bd"/>
</dbReference>
<dbReference type="Gene3D" id="3.40.190.10">
    <property type="entry name" value="Periplasmic binding protein-like II"/>
    <property type="match status" value="1"/>
</dbReference>
<feature type="signal peptide" evidence="3">
    <location>
        <begin position="1"/>
        <end position="20"/>
    </location>
</feature>
<dbReference type="Pfam" id="PF00496">
    <property type="entry name" value="SBP_bac_5"/>
    <property type="match status" value="1"/>
</dbReference>
<keyword evidence="1 3" id="KW-0732">Signal</keyword>
<feature type="region of interest" description="Disordered" evidence="2">
    <location>
        <begin position="26"/>
        <end position="49"/>
    </location>
</feature>
<evidence type="ECO:0000313" key="6">
    <source>
        <dbReference type="Proteomes" id="UP000034166"/>
    </source>
</evidence>
<dbReference type="PIRSF" id="PIRSF002741">
    <property type="entry name" value="MppA"/>
    <property type="match status" value="1"/>
</dbReference>
<dbReference type="InterPro" id="IPR000914">
    <property type="entry name" value="SBP_5_dom"/>
</dbReference>
<dbReference type="RefSeq" id="WP_046524489.1">
    <property type="nucleotide sequence ID" value="NZ_LAYY01000015.1"/>
</dbReference>
<dbReference type="GO" id="GO:0042597">
    <property type="term" value="C:periplasmic space"/>
    <property type="evidence" value="ECO:0007669"/>
    <property type="project" value="UniProtKB-ARBA"/>
</dbReference>
<feature type="chain" id="PRO_5039123154" evidence="3">
    <location>
        <begin position="21"/>
        <end position="520"/>
    </location>
</feature>
<dbReference type="SUPFAM" id="SSF53850">
    <property type="entry name" value="Periplasmic binding protein-like II"/>
    <property type="match status" value="1"/>
</dbReference>